<organism evidence="2 3">
    <name type="scientific">Cladophialophora bantiana (strain ATCC 10958 / CBS 173.52 / CDC B-1940 / NIH 8579)</name>
    <name type="common">Xylohypha bantiana</name>
    <dbReference type="NCBI Taxonomy" id="1442370"/>
    <lineage>
        <taxon>Eukaryota</taxon>
        <taxon>Fungi</taxon>
        <taxon>Dikarya</taxon>
        <taxon>Ascomycota</taxon>
        <taxon>Pezizomycotina</taxon>
        <taxon>Eurotiomycetes</taxon>
        <taxon>Chaetothyriomycetidae</taxon>
        <taxon>Chaetothyriales</taxon>
        <taxon>Herpotrichiellaceae</taxon>
        <taxon>Cladophialophora</taxon>
    </lineage>
</organism>
<name>A0A0D2HFA5_CLAB1</name>
<gene>
    <name evidence="2" type="ORF">Z519_09596</name>
</gene>
<proteinExistence type="predicted"/>
<protein>
    <submittedName>
        <fullName evidence="2">Uncharacterized protein</fullName>
    </submittedName>
</protein>
<dbReference type="GeneID" id="27702524"/>
<feature type="compositionally biased region" description="Basic and acidic residues" evidence="1">
    <location>
        <begin position="154"/>
        <end position="166"/>
    </location>
</feature>
<accession>A0A0D2HFA5</accession>
<evidence type="ECO:0000313" key="3">
    <source>
        <dbReference type="Proteomes" id="UP000053789"/>
    </source>
</evidence>
<dbReference type="AlphaFoldDB" id="A0A0D2HFA5"/>
<dbReference type="OrthoDB" id="430354at2759"/>
<evidence type="ECO:0000256" key="1">
    <source>
        <dbReference type="SAM" id="MobiDB-lite"/>
    </source>
</evidence>
<dbReference type="VEuPathDB" id="FungiDB:Z519_09596"/>
<feature type="region of interest" description="Disordered" evidence="1">
    <location>
        <begin position="139"/>
        <end position="171"/>
    </location>
</feature>
<dbReference type="EMBL" id="KN846995">
    <property type="protein sequence ID" value="KIW89440.1"/>
    <property type="molecule type" value="Genomic_DNA"/>
</dbReference>
<dbReference type="Proteomes" id="UP000053789">
    <property type="component" value="Unassembled WGS sequence"/>
</dbReference>
<evidence type="ECO:0000313" key="2">
    <source>
        <dbReference type="EMBL" id="KIW89440.1"/>
    </source>
</evidence>
<keyword evidence="3" id="KW-1185">Reference proteome</keyword>
<feature type="region of interest" description="Disordered" evidence="1">
    <location>
        <begin position="66"/>
        <end position="86"/>
    </location>
</feature>
<dbReference type="HOGENOM" id="CLU_1331813_0_0_1"/>
<dbReference type="RefSeq" id="XP_016616109.1">
    <property type="nucleotide sequence ID" value="XM_016767317.1"/>
</dbReference>
<reference evidence="2" key="1">
    <citation type="submission" date="2015-01" db="EMBL/GenBank/DDBJ databases">
        <title>The Genome Sequence of Cladophialophora bantiana CBS 173.52.</title>
        <authorList>
            <consortium name="The Broad Institute Genomics Platform"/>
            <person name="Cuomo C."/>
            <person name="de Hoog S."/>
            <person name="Gorbushina A."/>
            <person name="Stielow B."/>
            <person name="Teixiera M."/>
            <person name="Abouelleil A."/>
            <person name="Chapman S.B."/>
            <person name="Priest M."/>
            <person name="Young S.K."/>
            <person name="Wortman J."/>
            <person name="Nusbaum C."/>
            <person name="Birren B."/>
        </authorList>
    </citation>
    <scope>NUCLEOTIDE SEQUENCE [LARGE SCALE GENOMIC DNA]</scope>
    <source>
        <strain evidence="2">CBS 173.52</strain>
    </source>
</reference>
<sequence length="206" mass="23275">MNTKEVRNTSTFKIWHGDKESYWLSTELMGVPYSFETWYAARMCQSQEIGIQLFLDDDDEWKKQHPEPLKEPQNVFNHTGSPPPERSSCTLHIAHSDAWGTEPLWANSALWYNKGNKQHGISNWTHWYLGEPVHAVLGAYSDQNSDGSGDDKDDTAKEQQGVERKIWPPSPSGYSWIDPSITRHVSGGICLGGGICLLISGIGWRE</sequence>